<dbReference type="GO" id="GO:0120147">
    <property type="term" value="F:formylglycine-generating oxidase activity"/>
    <property type="evidence" value="ECO:0007669"/>
    <property type="project" value="TreeGrafter"/>
</dbReference>
<dbReference type="EMBL" id="BONQ01000081">
    <property type="protein sequence ID" value="GIG47137.1"/>
    <property type="molecule type" value="Genomic_DNA"/>
</dbReference>
<dbReference type="AlphaFoldDB" id="A0A919PN21"/>
<evidence type="ECO:0000259" key="1">
    <source>
        <dbReference type="Pfam" id="PF03781"/>
    </source>
</evidence>
<dbReference type="InterPro" id="IPR051043">
    <property type="entry name" value="Sulfatase_Mod_Factor_Kinase"/>
</dbReference>
<reference evidence="2" key="1">
    <citation type="submission" date="2021-01" db="EMBL/GenBank/DDBJ databases">
        <title>Whole genome shotgun sequence of Dactylosporangium siamense NBRC 106093.</title>
        <authorList>
            <person name="Komaki H."/>
            <person name="Tamura T."/>
        </authorList>
    </citation>
    <scope>NUCLEOTIDE SEQUENCE</scope>
    <source>
        <strain evidence="2">NBRC 106093</strain>
    </source>
</reference>
<dbReference type="SUPFAM" id="SSF56436">
    <property type="entry name" value="C-type lectin-like"/>
    <property type="match status" value="1"/>
</dbReference>
<dbReference type="Pfam" id="PF03781">
    <property type="entry name" value="FGE-sulfatase"/>
    <property type="match status" value="1"/>
</dbReference>
<evidence type="ECO:0000313" key="3">
    <source>
        <dbReference type="Proteomes" id="UP000660611"/>
    </source>
</evidence>
<dbReference type="InterPro" id="IPR005532">
    <property type="entry name" value="SUMF_dom"/>
</dbReference>
<dbReference type="Gene3D" id="3.90.1580.10">
    <property type="entry name" value="paralog of FGE (formylglycine-generating enzyme)"/>
    <property type="match status" value="1"/>
</dbReference>
<protein>
    <recommendedName>
        <fullName evidence="1">Sulfatase-modifying factor enzyme-like domain-containing protein</fullName>
    </recommendedName>
</protein>
<feature type="domain" description="Sulfatase-modifying factor enzyme-like" evidence="1">
    <location>
        <begin position="112"/>
        <end position="213"/>
    </location>
</feature>
<organism evidence="2 3">
    <name type="scientific">Dactylosporangium siamense</name>
    <dbReference type="NCBI Taxonomy" id="685454"/>
    <lineage>
        <taxon>Bacteria</taxon>
        <taxon>Bacillati</taxon>
        <taxon>Actinomycetota</taxon>
        <taxon>Actinomycetes</taxon>
        <taxon>Micromonosporales</taxon>
        <taxon>Micromonosporaceae</taxon>
        <taxon>Dactylosporangium</taxon>
    </lineage>
</organism>
<dbReference type="InterPro" id="IPR042095">
    <property type="entry name" value="SUMF_sf"/>
</dbReference>
<name>A0A919PN21_9ACTN</name>
<gene>
    <name evidence="2" type="ORF">Dsi01nite_051780</name>
</gene>
<accession>A0A919PN21</accession>
<evidence type="ECO:0000313" key="2">
    <source>
        <dbReference type="EMBL" id="GIG47137.1"/>
    </source>
</evidence>
<proteinExistence type="predicted"/>
<keyword evidence="3" id="KW-1185">Reference proteome</keyword>
<comment type="caution">
    <text evidence="2">The sequence shown here is derived from an EMBL/GenBank/DDBJ whole genome shotgun (WGS) entry which is preliminary data.</text>
</comment>
<dbReference type="Proteomes" id="UP000660611">
    <property type="component" value="Unassembled WGS sequence"/>
</dbReference>
<dbReference type="RefSeq" id="WP_203848875.1">
    <property type="nucleotide sequence ID" value="NZ_BAAAVW010000017.1"/>
</dbReference>
<dbReference type="PANTHER" id="PTHR23150:SF19">
    <property type="entry name" value="FORMYLGLYCINE-GENERATING ENZYME"/>
    <property type="match status" value="1"/>
</dbReference>
<dbReference type="InterPro" id="IPR016187">
    <property type="entry name" value="CTDL_fold"/>
</dbReference>
<sequence>MWIEEVVAGRPAWRHVASGVVFRAMPGGTFRMGLSEAELEAVRAIERSGGVEDTLEPFLAGAGDAQPTREVRIEPFLIARHPLTVAQVRHWLPEYEDDYAGADSGAARLEGDLDDLLEALPFRLPSEAEWEYAARAGTMTLTFRGDGKPGEDQLLDDFGDEERTAAAENAFGLAGMGSVSEICADVWIPGFAGAPADARPRDGDGSRVVRGGAADLYPWQGCDEWLLLLAAARYEHIQFTGVRPVAPLPSTES</sequence>
<dbReference type="PANTHER" id="PTHR23150">
    <property type="entry name" value="SULFATASE MODIFYING FACTOR 1, 2"/>
    <property type="match status" value="1"/>
</dbReference>